<gene>
    <name evidence="2" type="ORF">HX828_06635</name>
</gene>
<protein>
    <submittedName>
        <fullName evidence="2">Uncharacterized protein</fullName>
    </submittedName>
</protein>
<evidence type="ECO:0000313" key="2">
    <source>
        <dbReference type="EMBL" id="NWE75224.1"/>
    </source>
</evidence>
<comment type="caution">
    <text evidence="2">The sequence shown here is derived from an EMBL/GenBank/DDBJ whole genome shotgun (WGS) entry which is preliminary data.</text>
</comment>
<dbReference type="Proteomes" id="UP000537188">
    <property type="component" value="Unassembled WGS sequence"/>
</dbReference>
<name>A0A7Y8FA87_9PSED</name>
<evidence type="ECO:0000313" key="3">
    <source>
        <dbReference type="Proteomes" id="UP000537188"/>
    </source>
</evidence>
<evidence type="ECO:0000256" key="1">
    <source>
        <dbReference type="SAM" id="MobiDB-lite"/>
    </source>
</evidence>
<feature type="region of interest" description="Disordered" evidence="1">
    <location>
        <begin position="1"/>
        <end position="62"/>
    </location>
</feature>
<sequence length="115" mass="12340">MRIDGGSGYLQSGAASRFDVTPDEGGRTVQSASNEAADVGRHVNYHDGATAVRSSGYRPPLRSAQPYEVVSHHRTLQNAVAPRAGQPNPNLHLPDSELVKALKAGFPTLKELHEK</sequence>
<dbReference type="AlphaFoldDB" id="A0A7Y8FA87"/>
<proteinExistence type="predicted"/>
<dbReference type="EMBL" id="JACARF010000005">
    <property type="protein sequence ID" value="NWE75224.1"/>
    <property type="molecule type" value="Genomic_DNA"/>
</dbReference>
<accession>A0A7Y8FA87</accession>
<reference evidence="2 3" key="1">
    <citation type="submission" date="2020-04" db="EMBL/GenBank/DDBJ databases">
        <title>Molecular characterization of pseudomonads from Agaricus bisporus reveal novel blotch 2 pathogens in Western Europe.</title>
        <authorList>
            <person name="Taparia T."/>
            <person name="Krijger M."/>
            <person name="Haynes E."/>
            <person name="Elpinstone J.G."/>
            <person name="Noble R."/>
            <person name="Van Der Wolf J."/>
        </authorList>
    </citation>
    <scope>NUCLEOTIDE SEQUENCE [LARGE SCALE GENOMIC DNA]</scope>
    <source>
        <strain evidence="2 3">IPO3781</strain>
    </source>
</reference>
<organism evidence="2 3">
    <name type="scientific">Pseudomonas yamanorum</name>
    <dbReference type="NCBI Taxonomy" id="515393"/>
    <lineage>
        <taxon>Bacteria</taxon>
        <taxon>Pseudomonadati</taxon>
        <taxon>Pseudomonadota</taxon>
        <taxon>Gammaproteobacteria</taxon>
        <taxon>Pseudomonadales</taxon>
        <taxon>Pseudomonadaceae</taxon>
        <taxon>Pseudomonas</taxon>
    </lineage>
</organism>
<dbReference type="RefSeq" id="WP_177113171.1">
    <property type="nucleotide sequence ID" value="NZ_JACARF010000005.1"/>
</dbReference>